<organism evidence="7 8">
    <name type="scientific">Rhizoctonia solani</name>
    <dbReference type="NCBI Taxonomy" id="456999"/>
    <lineage>
        <taxon>Eukaryota</taxon>
        <taxon>Fungi</taxon>
        <taxon>Dikarya</taxon>
        <taxon>Basidiomycota</taxon>
        <taxon>Agaricomycotina</taxon>
        <taxon>Agaricomycetes</taxon>
        <taxon>Cantharellales</taxon>
        <taxon>Ceratobasidiaceae</taxon>
        <taxon>Rhizoctonia</taxon>
    </lineage>
</organism>
<protein>
    <submittedName>
        <fullName evidence="7">Uncharacterized protein</fullName>
    </submittedName>
</protein>
<comment type="caution">
    <text evidence="7">The sequence shown here is derived from an EMBL/GenBank/DDBJ whole genome shotgun (WGS) entry which is preliminary data.</text>
</comment>
<keyword evidence="2 6" id="KW-0853">WD repeat</keyword>
<evidence type="ECO:0000256" key="2">
    <source>
        <dbReference type="ARBA" id="ARBA00022574"/>
    </source>
</evidence>
<dbReference type="Pfam" id="PF00400">
    <property type="entry name" value="WD40"/>
    <property type="match status" value="1"/>
</dbReference>
<sequence>MSRTHFEIVIPSSSAITPSRSLVDNEQERDTDPALDVPHNYKLRSILQDQTNPMSDDPSPHLSKGVFFPWNKASIRTLWGGGRASRMPWRGGSEDQPPEEQWERVVGRWKDCMAVCAGNQLRLVHTRGNKLREVAALTIRKDERLRAATWALEFDTLHPLVCVAGDTGIIHVFDLENWEMVGAMTGHGGRITHLTTHRIRPDYILSTSHDLTARMWSLADPVDVPTMPMFWPGQKKVHNDLNGDLGFSQMTIGQSERPHFIPVDALVMRTGPPGGVPDPDQAGRGKGACIAVFKGAGNLLGGHDSWVMYADFHPTRPFVVTCGADRAIKIWRVPDFPTPETRPERGVNYHIIERPLFSCTHLHETGTEYVSWLKEDVLVSVSSNYPRVRAEREDENSEGEVDLEKLDVSGTIVVWQWLDLNRFAPEGLDIKEPLVKPSHWDWTESRSYLALCKIFLFDEEEYPIHTTWAFTSTFGSPLFLLTNRGDTVHIINIEKYNESPEEVKSRMRDPEKWESRRAVRREVSYGNRVELKDVPRARLYAGNSKDSYEILGAIHNPHSLGMIVGLGKDGLSMLWRDGRAHARNVLGTPPPPLSRTSSLYDDTRYYIQSQIVEMSLTDDALSDEETQQNSSSSVNIHSLSDRDAWAYSDEEIIAAALGNWPSKVYGHYNIFLQRYFTEEGDPDYMEFRFECKFGGRLHQNLCRARKTKSYSGSLWSSAGRCDQRRESDANTGVTSSIVPSRETKDLASRCIRCSLYLIPPHSINSRLAIPRRFNGDLHDDSALSLLITENLPRIHSSLAVIASRYFQNESRAIHLIIDGWTNSTPTDSLVCAAIVWQKAGKTFRAVLDVAC</sequence>
<evidence type="ECO:0000256" key="5">
    <source>
        <dbReference type="ARBA" id="ARBA00023163"/>
    </source>
</evidence>
<evidence type="ECO:0000313" key="8">
    <source>
        <dbReference type="Proteomes" id="UP000663853"/>
    </source>
</evidence>
<evidence type="ECO:0000256" key="6">
    <source>
        <dbReference type="PROSITE-ProRule" id="PRU00221"/>
    </source>
</evidence>
<proteinExistence type="inferred from homology"/>
<evidence type="ECO:0000256" key="4">
    <source>
        <dbReference type="ARBA" id="ARBA00023015"/>
    </source>
</evidence>
<dbReference type="SMART" id="SM00320">
    <property type="entry name" value="WD40"/>
    <property type="match status" value="3"/>
</dbReference>
<dbReference type="AlphaFoldDB" id="A0A8H3CNG3"/>
<name>A0A8H3CNG3_9AGAM</name>
<keyword evidence="3" id="KW-0677">Repeat</keyword>
<dbReference type="EMBL" id="CAJMXA010002660">
    <property type="protein sequence ID" value="CAE6485126.1"/>
    <property type="molecule type" value="Genomic_DNA"/>
</dbReference>
<evidence type="ECO:0000256" key="3">
    <source>
        <dbReference type="ARBA" id="ARBA00022737"/>
    </source>
</evidence>
<dbReference type="InterPro" id="IPR051243">
    <property type="entry name" value="PcG_WD-repeat"/>
</dbReference>
<evidence type="ECO:0000256" key="1">
    <source>
        <dbReference type="ARBA" id="ARBA00008075"/>
    </source>
</evidence>
<dbReference type="InterPro" id="IPR036322">
    <property type="entry name" value="WD40_repeat_dom_sf"/>
</dbReference>
<gene>
    <name evidence="7" type="ORF">RDB_LOCUS94432</name>
</gene>
<accession>A0A8H3CNG3</accession>
<dbReference type="PROSITE" id="PS50082">
    <property type="entry name" value="WD_REPEATS_2"/>
    <property type="match status" value="1"/>
</dbReference>
<dbReference type="PANTHER" id="PTHR10253">
    <property type="entry name" value="POLYCOMB PROTEIN"/>
    <property type="match status" value="1"/>
</dbReference>
<comment type="similarity">
    <text evidence="1">Belongs to the WD repeat ESC family.</text>
</comment>
<keyword evidence="4" id="KW-0805">Transcription regulation</keyword>
<dbReference type="InterPro" id="IPR015943">
    <property type="entry name" value="WD40/YVTN_repeat-like_dom_sf"/>
</dbReference>
<dbReference type="PROSITE" id="PS50294">
    <property type="entry name" value="WD_REPEATS_REGION"/>
    <property type="match status" value="1"/>
</dbReference>
<dbReference type="SUPFAM" id="SSF50978">
    <property type="entry name" value="WD40 repeat-like"/>
    <property type="match status" value="1"/>
</dbReference>
<dbReference type="InterPro" id="IPR001680">
    <property type="entry name" value="WD40_rpt"/>
</dbReference>
<feature type="repeat" description="WD" evidence="6">
    <location>
        <begin position="300"/>
        <end position="333"/>
    </location>
</feature>
<keyword evidence="5" id="KW-0804">Transcription</keyword>
<dbReference type="Gene3D" id="2.130.10.10">
    <property type="entry name" value="YVTN repeat-like/Quinoprotein amine dehydrogenase"/>
    <property type="match status" value="1"/>
</dbReference>
<evidence type="ECO:0000313" key="7">
    <source>
        <dbReference type="EMBL" id="CAE6485126.1"/>
    </source>
</evidence>
<reference evidence="7" key="1">
    <citation type="submission" date="2021-01" db="EMBL/GenBank/DDBJ databases">
        <authorList>
            <person name="Kaushik A."/>
        </authorList>
    </citation>
    <scope>NUCLEOTIDE SEQUENCE</scope>
    <source>
        <strain evidence="7">AG6-10EEA</strain>
    </source>
</reference>
<dbReference type="Proteomes" id="UP000663853">
    <property type="component" value="Unassembled WGS sequence"/>
</dbReference>